<sequence length="149" mass="16129">MPLPQGVPTSPAQLCLLSSLPPAHSTQPPRVRLVGRVIAYDPEHALALLADGPHGVVVDLSLVLFHQGPAAPRPKDRLMLTGELVLREAPLPLPEVDSSLPPTSTTSPEVDPRVVLVAERSQQCEELDMERWREAVRAVREHGALARGD</sequence>
<reference evidence="2 3" key="1">
    <citation type="submission" date="2019-03" db="EMBL/GenBank/DDBJ databases">
        <title>Rhodosporidium diobovatum UCD-FST 08-225 genome sequencing, assembly, and annotation.</title>
        <authorList>
            <person name="Fakankun I.U."/>
            <person name="Fristensky B."/>
            <person name="Levin D.B."/>
        </authorList>
    </citation>
    <scope>NUCLEOTIDE SEQUENCE [LARGE SCALE GENOMIC DNA]</scope>
    <source>
        <strain evidence="2 3">UCD-FST 08-225</strain>
    </source>
</reference>
<keyword evidence="3" id="KW-1185">Reference proteome</keyword>
<evidence type="ECO:0008006" key="4">
    <source>
        <dbReference type="Google" id="ProtNLM"/>
    </source>
</evidence>
<evidence type="ECO:0000313" key="2">
    <source>
        <dbReference type="EMBL" id="TNY24587.1"/>
    </source>
</evidence>
<dbReference type="Proteomes" id="UP000311382">
    <property type="component" value="Unassembled WGS sequence"/>
</dbReference>
<dbReference type="InterPro" id="IPR012340">
    <property type="entry name" value="NA-bd_OB-fold"/>
</dbReference>
<name>A0A5C5G647_9BASI</name>
<accession>A0A5C5G647</accession>
<dbReference type="EMBL" id="SOZI01000002">
    <property type="protein sequence ID" value="TNY24587.1"/>
    <property type="molecule type" value="Genomic_DNA"/>
</dbReference>
<proteinExistence type="predicted"/>
<dbReference type="Gene3D" id="2.40.50.140">
    <property type="entry name" value="Nucleic acid-binding proteins"/>
    <property type="match status" value="1"/>
</dbReference>
<organism evidence="2 3">
    <name type="scientific">Rhodotorula diobovata</name>
    <dbReference type="NCBI Taxonomy" id="5288"/>
    <lineage>
        <taxon>Eukaryota</taxon>
        <taxon>Fungi</taxon>
        <taxon>Dikarya</taxon>
        <taxon>Basidiomycota</taxon>
        <taxon>Pucciniomycotina</taxon>
        <taxon>Microbotryomycetes</taxon>
        <taxon>Sporidiobolales</taxon>
        <taxon>Sporidiobolaceae</taxon>
        <taxon>Rhodotorula</taxon>
    </lineage>
</organism>
<comment type="caution">
    <text evidence="2">The sequence shown here is derived from an EMBL/GenBank/DDBJ whole genome shotgun (WGS) entry which is preliminary data.</text>
</comment>
<evidence type="ECO:0000256" key="1">
    <source>
        <dbReference type="SAM" id="MobiDB-lite"/>
    </source>
</evidence>
<protein>
    <recommendedName>
        <fullName evidence="4">CST complex subunit Stn1 N-terminal domain-containing protein</fullName>
    </recommendedName>
</protein>
<gene>
    <name evidence="2" type="ORF">DMC30DRAFT_413194</name>
</gene>
<feature type="region of interest" description="Disordered" evidence="1">
    <location>
        <begin position="93"/>
        <end position="112"/>
    </location>
</feature>
<evidence type="ECO:0000313" key="3">
    <source>
        <dbReference type="Proteomes" id="UP000311382"/>
    </source>
</evidence>
<dbReference type="AlphaFoldDB" id="A0A5C5G647"/>
<dbReference type="OrthoDB" id="2526597at2759"/>
<feature type="compositionally biased region" description="Low complexity" evidence="1">
    <location>
        <begin position="98"/>
        <end position="108"/>
    </location>
</feature>